<dbReference type="InterPro" id="IPR000055">
    <property type="entry name" value="Restrct_endonuc_typeI_TRD"/>
</dbReference>
<evidence type="ECO:0000256" key="3">
    <source>
        <dbReference type="ARBA" id="ARBA00023125"/>
    </source>
</evidence>
<evidence type="ECO:0000313" key="6">
    <source>
        <dbReference type="EMBL" id="PKX76145.1"/>
    </source>
</evidence>
<dbReference type="AlphaFoldDB" id="A0AAX0V9K8"/>
<dbReference type="PANTHER" id="PTHR30408">
    <property type="entry name" value="TYPE-1 RESTRICTION ENZYME ECOKI SPECIFICITY PROTEIN"/>
    <property type="match status" value="1"/>
</dbReference>
<organism evidence="6 7">
    <name type="scientific">Latilactobacillus sakei</name>
    <name type="common">Lactobacillus sakei</name>
    <dbReference type="NCBI Taxonomy" id="1599"/>
    <lineage>
        <taxon>Bacteria</taxon>
        <taxon>Bacillati</taxon>
        <taxon>Bacillota</taxon>
        <taxon>Bacilli</taxon>
        <taxon>Lactobacillales</taxon>
        <taxon>Lactobacillaceae</taxon>
        <taxon>Latilactobacillus</taxon>
    </lineage>
</organism>
<name>A0AAX0V9K8_LATSK</name>
<keyword evidence="3" id="KW-0238">DNA-binding</keyword>
<dbReference type="CDD" id="cd17521">
    <property type="entry name" value="RMtype1_S_Sau13435ORF2165P_TRD2-CR2_like"/>
    <property type="match status" value="1"/>
</dbReference>
<dbReference type="PANTHER" id="PTHR30408:SF12">
    <property type="entry name" value="TYPE I RESTRICTION ENZYME MJAVIII SPECIFICITY SUBUNIT"/>
    <property type="match status" value="1"/>
</dbReference>
<dbReference type="GO" id="GO:0004519">
    <property type="term" value="F:endonuclease activity"/>
    <property type="evidence" value="ECO:0007669"/>
    <property type="project" value="UniProtKB-KW"/>
</dbReference>
<dbReference type="GO" id="GO:0003677">
    <property type="term" value="F:DNA binding"/>
    <property type="evidence" value="ECO:0007669"/>
    <property type="project" value="UniProtKB-KW"/>
</dbReference>
<dbReference type="EMBL" id="MKGH01000055">
    <property type="protein sequence ID" value="PKX76145.1"/>
    <property type="molecule type" value="Genomic_DNA"/>
</dbReference>
<dbReference type="InterPro" id="IPR052021">
    <property type="entry name" value="Type-I_RS_S_subunit"/>
</dbReference>
<gene>
    <name evidence="6" type="ORF">CUR37_09635</name>
</gene>
<evidence type="ECO:0000313" key="7">
    <source>
        <dbReference type="Proteomes" id="UP000234349"/>
    </source>
</evidence>
<evidence type="ECO:0000256" key="2">
    <source>
        <dbReference type="ARBA" id="ARBA00022747"/>
    </source>
</evidence>
<dbReference type="Gene3D" id="3.90.220.20">
    <property type="entry name" value="DNA methylase specificity domains"/>
    <property type="match status" value="2"/>
</dbReference>
<dbReference type="GO" id="GO:0009307">
    <property type="term" value="P:DNA restriction-modification system"/>
    <property type="evidence" value="ECO:0007669"/>
    <property type="project" value="UniProtKB-KW"/>
</dbReference>
<evidence type="ECO:0000256" key="1">
    <source>
        <dbReference type="ARBA" id="ARBA00010923"/>
    </source>
</evidence>
<proteinExistence type="inferred from homology"/>
<evidence type="ECO:0000256" key="4">
    <source>
        <dbReference type="SAM" id="Coils"/>
    </source>
</evidence>
<dbReference type="Pfam" id="PF01420">
    <property type="entry name" value="Methylase_S"/>
    <property type="match status" value="2"/>
</dbReference>
<keyword evidence="4" id="KW-0175">Coiled coil</keyword>
<dbReference type="Proteomes" id="UP000234349">
    <property type="component" value="Unassembled WGS sequence"/>
</dbReference>
<dbReference type="Gene3D" id="1.10.287.1120">
    <property type="entry name" value="Bipartite methylase S protein"/>
    <property type="match status" value="1"/>
</dbReference>
<dbReference type="SUPFAM" id="SSF116734">
    <property type="entry name" value="DNA methylase specificity domain"/>
    <property type="match status" value="2"/>
</dbReference>
<keyword evidence="6" id="KW-0540">Nuclease</keyword>
<accession>A0AAX0V9K8</accession>
<feature type="coiled-coil region" evidence="4">
    <location>
        <begin position="378"/>
        <end position="405"/>
    </location>
</feature>
<evidence type="ECO:0000259" key="5">
    <source>
        <dbReference type="Pfam" id="PF01420"/>
    </source>
</evidence>
<keyword evidence="6" id="KW-0378">Hydrolase</keyword>
<feature type="domain" description="Type I restriction modification DNA specificity" evidence="5">
    <location>
        <begin position="17"/>
        <end position="194"/>
    </location>
</feature>
<comment type="caution">
    <text evidence="6">The sequence shown here is derived from an EMBL/GenBank/DDBJ whole genome shotgun (WGS) entry which is preliminary data.</text>
</comment>
<keyword evidence="2" id="KW-0680">Restriction system</keyword>
<dbReference type="InterPro" id="IPR044946">
    <property type="entry name" value="Restrct_endonuc_typeI_TRD_sf"/>
</dbReference>
<sequence>MKAQKKQPELRFKGFTDDWEQSKLKNMAESLNYGLNVESREYDGRNKYIRITDINDVSRKFTPDPITSPNVDISELNDDYKLQLGDVLFARTGASVGKTYHYESSDGNLYYAGFLIRARIKTAFSSMFLHQFTWGQKYKRFVNITSQRSGQPGINAKEYGNLTLLLPNYKEQQKIGEFFRKLDRTITLQQRKLELFKKLKQGYLQQMFPSKDQYIPRLRFKEFNGDWEQVKLGNIFEKKNELNRNQFTENRTISIATMTFKPSGNGADENSIPKYKVLRLGDIAFEGHKNKDFAFGRFLMNDIGDGIISPRFTFLHAKEKLDIDFWKYYIHHESIMRTILVKSTKQGTMMNELVVTDFLKQGIKVPEKSEQKIIGIFLTRLDHTITLQQNEIEQLQQLKQAYLQKLFP</sequence>
<feature type="domain" description="Type I restriction modification DNA specificity" evidence="5">
    <location>
        <begin position="225"/>
        <end position="397"/>
    </location>
</feature>
<comment type="similarity">
    <text evidence="1">Belongs to the type-I restriction system S methylase family.</text>
</comment>
<protein>
    <submittedName>
        <fullName evidence="6">Restriction endonuclease subunit S</fullName>
    </submittedName>
</protein>
<dbReference type="RefSeq" id="WP_076981508.1">
    <property type="nucleotide sequence ID" value="NZ_CP017275.1"/>
</dbReference>
<reference evidence="6 7" key="1">
    <citation type="submission" date="2016-09" db="EMBL/GenBank/DDBJ databases">
        <authorList>
            <person name="Inglin R.C."/>
        </authorList>
    </citation>
    <scope>NUCLEOTIDE SEQUENCE [LARGE SCALE GENOMIC DNA]</scope>
    <source>
        <strain evidence="6 7">RI-517</strain>
    </source>
</reference>
<keyword evidence="6" id="KW-0255">Endonuclease</keyword>